<dbReference type="InterPro" id="IPR003959">
    <property type="entry name" value="ATPase_AAA_core"/>
</dbReference>
<name>A0ABW2KBH0_9ACTN</name>
<protein>
    <submittedName>
        <fullName evidence="2">ATP/GTP-binding protein</fullName>
    </submittedName>
</protein>
<evidence type="ECO:0000259" key="1">
    <source>
        <dbReference type="Pfam" id="PF13304"/>
    </source>
</evidence>
<keyword evidence="3" id="KW-1185">Reference proteome</keyword>
<reference evidence="3" key="1">
    <citation type="journal article" date="2019" name="Int. J. Syst. Evol. Microbiol.">
        <title>The Global Catalogue of Microorganisms (GCM) 10K type strain sequencing project: providing services to taxonomists for standard genome sequencing and annotation.</title>
        <authorList>
            <consortium name="The Broad Institute Genomics Platform"/>
            <consortium name="The Broad Institute Genome Sequencing Center for Infectious Disease"/>
            <person name="Wu L."/>
            <person name="Ma J."/>
        </authorList>
    </citation>
    <scope>NUCLEOTIDE SEQUENCE [LARGE SCALE GENOMIC DNA]</scope>
    <source>
        <strain evidence="3">CGMCC 4.7382</strain>
    </source>
</reference>
<evidence type="ECO:0000313" key="3">
    <source>
        <dbReference type="Proteomes" id="UP001596540"/>
    </source>
</evidence>
<evidence type="ECO:0000313" key="2">
    <source>
        <dbReference type="EMBL" id="MFC7326325.1"/>
    </source>
</evidence>
<dbReference type="PANTHER" id="PTHR40396">
    <property type="entry name" value="ATPASE-LIKE PROTEIN"/>
    <property type="match status" value="1"/>
</dbReference>
<feature type="domain" description="ATPase AAA-type core" evidence="1">
    <location>
        <begin position="43"/>
        <end position="343"/>
    </location>
</feature>
<dbReference type="PANTHER" id="PTHR40396:SF1">
    <property type="entry name" value="ATPASE AAA-TYPE CORE DOMAIN-CONTAINING PROTEIN"/>
    <property type="match status" value="1"/>
</dbReference>
<proteinExistence type="predicted"/>
<dbReference type="EMBL" id="JBHTBH010000001">
    <property type="protein sequence ID" value="MFC7326325.1"/>
    <property type="molecule type" value="Genomic_DNA"/>
</dbReference>
<organism evidence="2 3">
    <name type="scientific">Marinactinospora rubrisoli</name>
    <dbReference type="NCBI Taxonomy" id="2715399"/>
    <lineage>
        <taxon>Bacteria</taxon>
        <taxon>Bacillati</taxon>
        <taxon>Actinomycetota</taxon>
        <taxon>Actinomycetes</taxon>
        <taxon>Streptosporangiales</taxon>
        <taxon>Nocardiopsidaceae</taxon>
        <taxon>Marinactinospora</taxon>
    </lineage>
</organism>
<accession>A0ABW2KBH0</accession>
<dbReference type="SUPFAM" id="SSF52540">
    <property type="entry name" value="P-loop containing nucleoside triphosphate hydrolases"/>
    <property type="match status" value="1"/>
</dbReference>
<comment type="caution">
    <text evidence="2">The sequence shown here is derived from an EMBL/GenBank/DDBJ whole genome shotgun (WGS) entry which is preliminary data.</text>
</comment>
<dbReference type="Gene3D" id="3.40.50.300">
    <property type="entry name" value="P-loop containing nucleotide triphosphate hydrolases"/>
    <property type="match status" value="1"/>
</dbReference>
<sequence length="417" mass="47739">MLLSFRVANHRSLRDEQQLLLTDPASDAWEEGEPCAEGTPLPVTGVFGPNASGKSNVLDALSFMARMIRWSFRESEPDSRIRRRPFALDPIHLARPSTYIVDLRIAEHRYTYGFSVDDTRVISEWLYLYRSNDREIVFERDGDDYSSETARDLIDMASVIDIAQNVLLLSVAARSRVKNEAIRSVYGWFSDRFAMKRSLDTADLRFRLSTSSKFNDELLSRLTELLSAADTGISHLEFRRSERTPEDSLLRKRERGELIFHHRGVETEHPLTLDDQSHGTLALLDIGLRALQALKHGWLLAIDELDGSLSPFLTARLIESFRDPEANPRHAQLVFTSHDTALLGHIRGTEVLRREEIWLVQKDESGCTELFPLSSYRPDEDENRMRRYLAGRYGAVPHIDDDLFAVALAIRDRNQVE</sequence>
<gene>
    <name evidence="2" type="ORF">ACFQRF_01110</name>
</gene>
<dbReference type="RefSeq" id="WP_379868094.1">
    <property type="nucleotide sequence ID" value="NZ_JBHTBH010000001.1"/>
</dbReference>
<dbReference type="Proteomes" id="UP001596540">
    <property type="component" value="Unassembled WGS sequence"/>
</dbReference>
<dbReference type="InterPro" id="IPR027417">
    <property type="entry name" value="P-loop_NTPase"/>
</dbReference>
<dbReference type="Pfam" id="PF13304">
    <property type="entry name" value="AAA_21"/>
    <property type="match status" value="1"/>
</dbReference>